<accession>A0A2H0DXY4</accession>
<sequence length="79" mass="9021">MIGFLLQRRSQKGPHILVQIFNISKIRTTIYSEKHPMSMLMNLFTKVFAGGLLGLLAGFLGLYGWGRHTNKHHEWPDAV</sequence>
<keyword evidence="1" id="KW-1133">Transmembrane helix</keyword>
<evidence type="ECO:0000313" key="2">
    <source>
        <dbReference type="EMBL" id="PIP87035.1"/>
    </source>
</evidence>
<protein>
    <submittedName>
        <fullName evidence="2">Uncharacterized protein</fullName>
    </submittedName>
</protein>
<keyword evidence="1" id="KW-0812">Transmembrane</keyword>
<dbReference type="EMBL" id="PCTT01000032">
    <property type="protein sequence ID" value="PIP87035.1"/>
    <property type="molecule type" value="Genomic_DNA"/>
</dbReference>
<name>A0A2H0DXY4_9BACT</name>
<evidence type="ECO:0000313" key="3">
    <source>
        <dbReference type="Proteomes" id="UP000231143"/>
    </source>
</evidence>
<feature type="transmembrane region" description="Helical" evidence="1">
    <location>
        <begin position="43"/>
        <end position="65"/>
    </location>
</feature>
<keyword evidence="1" id="KW-0472">Membrane</keyword>
<dbReference type="Proteomes" id="UP000231143">
    <property type="component" value="Unassembled WGS sequence"/>
</dbReference>
<gene>
    <name evidence="2" type="ORF">COW81_02545</name>
</gene>
<comment type="caution">
    <text evidence="2">The sequence shown here is derived from an EMBL/GenBank/DDBJ whole genome shotgun (WGS) entry which is preliminary data.</text>
</comment>
<proteinExistence type="predicted"/>
<evidence type="ECO:0000256" key="1">
    <source>
        <dbReference type="SAM" id="Phobius"/>
    </source>
</evidence>
<reference evidence="2 3" key="1">
    <citation type="submission" date="2017-09" db="EMBL/GenBank/DDBJ databases">
        <title>Depth-based differentiation of microbial function through sediment-hosted aquifers and enrichment of novel symbionts in the deep terrestrial subsurface.</title>
        <authorList>
            <person name="Probst A.J."/>
            <person name="Ladd B."/>
            <person name="Jarett J.K."/>
            <person name="Geller-Mcgrath D.E."/>
            <person name="Sieber C.M."/>
            <person name="Emerson J.B."/>
            <person name="Anantharaman K."/>
            <person name="Thomas B.C."/>
            <person name="Malmstrom R."/>
            <person name="Stieglmeier M."/>
            <person name="Klingl A."/>
            <person name="Woyke T."/>
            <person name="Ryan C.M."/>
            <person name="Banfield J.F."/>
        </authorList>
    </citation>
    <scope>NUCLEOTIDE SEQUENCE [LARGE SCALE GENOMIC DNA]</scope>
    <source>
        <strain evidence="2">CG22_combo_CG10-13_8_21_14_all_36_13</strain>
    </source>
</reference>
<organism evidence="2 3">
    <name type="scientific">Candidatus Campbellbacteria bacterium CG22_combo_CG10-13_8_21_14_all_36_13</name>
    <dbReference type="NCBI Taxonomy" id="1974529"/>
    <lineage>
        <taxon>Bacteria</taxon>
        <taxon>Candidatus Campbelliibacteriota</taxon>
    </lineage>
</organism>
<dbReference type="AlphaFoldDB" id="A0A2H0DXY4"/>